<dbReference type="EMBL" id="BX571662">
    <property type="protein sequence ID" value="CAE11026.1"/>
    <property type="molecule type" value="Genomic_DNA"/>
</dbReference>
<protein>
    <submittedName>
        <fullName evidence="2">PUTATIVE SIGNAL-TRANSDUCTION SENSOR PROTEIN</fullName>
    </submittedName>
</protein>
<keyword evidence="3" id="KW-1185">Reference proteome</keyword>
<reference evidence="2 3" key="1">
    <citation type="journal article" date="2003" name="Proc. Natl. Acad. Sci. U.S.A.">
        <title>Complete genome sequence and analysis of Wolinella succinogenes.</title>
        <authorList>
            <person name="Baar C."/>
            <person name="Eppinger M."/>
            <person name="Raddatz G."/>
            <person name="Simon JM."/>
            <person name="Lanz C."/>
            <person name="Klimmek O."/>
            <person name="Nandakumar R."/>
            <person name="Gross R."/>
            <person name="Rosinus A."/>
            <person name="Keller H."/>
            <person name="Jagtap P."/>
            <person name="Linke B."/>
            <person name="Meyer F."/>
            <person name="Lederer H."/>
            <person name="Schuster S.C."/>
        </authorList>
    </citation>
    <scope>NUCLEOTIDE SEQUENCE [LARGE SCALE GENOMIC DNA]</scope>
    <source>
        <strain evidence="3">ATCC 29543 / DSM 1740 / CCUG 13145 / JCM 31913 / LMG 7466 / NCTC 11488 / FDC 602W</strain>
    </source>
</reference>
<sequence length="174" mass="20037">MKRPNPTSIEKTFRPDEIIVSKTDTKGIITYGNEVFISVSGYSERELIGTPHSLIRHPDMPRVIFKLLWDTLAEKKEVFAYVKNLAKDGSYYWVYANVTPSFDLKGRVIGYHSMRRKPAPEAVKTIEPIYALLLEAEREGGMEASSKRLEAMLHQEGKSYEEFVARLHRRYPVT</sequence>
<dbReference type="RefSeq" id="WP_011139808.1">
    <property type="nucleotide sequence ID" value="NC_005090.1"/>
</dbReference>
<evidence type="ECO:0000313" key="3">
    <source>
        <dbReference type="Proteomes" id="UP000000422"/>
    </source>
</evidence>
<dbReference type="Gene3D" id="3.30.450.20">
    <property type="entry name" value="PAS domain"/>
    <property type="match status" value="1"/>
</dbReference>
<dbReference type="InterPro" id="IPR013655">
    <property type="entry name" value="PAS_fold_3"/>
</dbReference>
<name>Q7M7X2_WOLSU</name>
<dbReference type="HOGENOM" id="CLU_097884_0_1_7"/>
<feature type="domain" description="PAS" evidence="1">
    <location>
        <begin position="24"/>
        <end position="75"/>
    </location>
</feature>
<dbReference type="Pfam" id="PF08447">
    <property type="entry name" value="PAS_3"/>
    <property type="match status" value="1"/>
</dbReference>
<dbReference type="CDD" id="cd00130">
    <property type="entry name" value="PAS"/>
    <property type="match status" value="1"/>
</dbReference>
<organism evidence="3">
    <name type="scientific">Wolinella succinogenes (strain ATCC 29543 / DSM 1740 / CCUG 13145 / JCM 31913 / LMG 7466 / NCTC 11488 / FDC 602W)</name>
    <name type="common">Vibrio succinogenes</name>
    <dbReference type="NCBI Taxonomy" id="273121"/>
    <lineage>
        <taxon>Bacteria</taxon>
        <taxon>Pseudomonadati</taxon>
        <taxon>Campylobacterota</taxon>
        <taxon>Epsilonproteobacteria</taxon>
        <taxon>Campylobacterales</taxon>
        <taxon>Helicobacteraceae</taxon>
        <taxon>Wolinella</taxon>
    </lineage>
</organism>
<dbReference type="PROSITE" id="PS50112">
    <property type="entry name" value="PAS"/>
    <property type="match status" value="1"/>
</dbReference>
<evidence type="ECO:0000259" key="1">
    <source>
        <dbReference type="PROSITE" id="PS50112"/>
    </source>
</evidence>
<proteinExistence type="predicted"/>
<dbReference type="STRING" id="273121.WS2025"/>
<gene>
    <name evidence="2" type="ordered locus">WS2025</name>
</gene>
<accession>Q7M7X2</accession>
<dbReference type="Proteomes" id="UP000000422">
    <property type="component" value="Chromosome"/>
</dbReference>
<dbReference type="InterPro" id="IPR000014">
    <property type="entry name" value="PAS"/>
</dbReference>
<dbReference type="KEGG" id="wsu:WS2025"/>
<dbReference type="InterPro" id="IPR035965">
    <property type="entry name" value="PAS-like_dom_sf"/>
</dbReference>
<dbReference type="SUPFAM" id="SSF55785">
    <property type="entry name" value="PYP-like sensor domain (PAS domain)"/>
    <property type="match status" value="1"/>
</dbReference>
<evidence type="ECO:0000313" key="2">
    <source>
        <dbReference type="EMBL" id="CAE11026.1"/>
    </source>
</evidence>
<dbReference type="eggNOG" id="COG3829">
    <property type="taxonomic scope" value="Bacteria"/>
</dbReference>
<dbReference type="NCBIfam" id="TIGR00229">
    <property type="entry name" value="sensory_box"/>
    <property type="match status" value="1"/>
</dbReference>
<dbReference type="AlphaFoldDB" id="Q7M7X2"/>